<feature type="domain" description="Peroxiredoxin C-terminal" evidence="12">
    <location>
        <begin position="87"/>
        <end position="122"/>
    </location>
</feature>
<dbReference type="InterPro" id="IPR019479">
    <property type="entry name" value="Peroxiredoxin_C"/>
</dbReference>
<dbReference type="InterPro" id="IPR000866">
    <property type="entry name" value="AhpC/TSA"/>
</dbReference>
<evidence type="ECO:0000256" key="2">
    <source>
        <dbReference type="ARBA" id="ARBA00011654"/>
    </source>
</evidence>
<evidence type="ECO:0000313" key="13">
    <source>
        <dbReference type="EMBL" id="QQG65456.1"/>
    </source>
</evidence>
<keyword evidence="5" id="KW-0575">Peroxidase</keyword>
<dbReference type="InterPro" id="IPR050217">
    <property type="entry name" value="Peroxiredoxin"/>
</dbReference>
<reference evidence="13 14" key="1">
    <citation type="submission" date="2020-05" db="EMBL/GenBank/DDBJ databases">
        <title>Complete genome of Desulfobulbus oligotrophicus.</title>
        <authorList>
            <person name="Podar M."/>
        </authorList>
    </citation>
    <scope>NUCLEOTIDE SEQUENCE [LARGE SCALE GENOMIC DNA]</scope>
    <source>
        <strain evidence="13 14">Prop6</strain>
    </source>
</reference>
<dbReference type="PANTHER" id="PTHR10681:SF121">
    <property type="entry name" value="ALKYL HYDROPEROXIDE REDUCTASE C"/>
    <property type="match status" value="1"/>
</dbReference>
<evidence type="ECO:0000256" key="3">
    <source>
        <dbReference type="ARBA" id="ARBA00013021"/>
    </source>
</evidence>
<evidence type="ECO:0000256" key="4">
    <source>
        <dbReference type="ARBA" id="ARBA00017462"/>
    </source>
</evidence>
<dbReference type="GO" id="GO:0008379">
    <property type="term" value="F:thioredoxin peroxidase activity"/>
    <property type="evidence" value="ECO:0007669"/>
    <property type="project" value="TreeGrafter"/>
</dbReference>
<dbReference type="EMBL" id="CP054140">
    <property type="protein sequence ID" value="QQG65456.1"/>
    <property type="molecule type" value="Genomic_DNA"/>
</dbReference>
<dbReference type="InterPro" id="IPR036249">
    <property type="entry name" value="Thioredoxin-like_sf"/>
</dbReference>
<dbReference type="GO" id="GO:0102039">
    <property type="term" value="F:NADH-dependent peroxiredoxin activity"/>
    <property type="evidence" value="ECO:0007669"/>
    <property type="project" value="UniProtKB-EC"/>
</dbReference>
<evidence type="ECO:0000256" key="8">
    <source>
        <dbReference type="ARBA" id="ARBA00023284"/>
    </source>
</evidence>
<dbReference type="PANTHER" id="PTHR10681">
    <property type="entry name" value="THIOREDOXIN PEROXIDASE"/>
    <property type="match status" value="1"/>
</dbReference>
<dbReference type="Pfam" id="PF10417">
    <property type="entry name" value="1-cysPrx_C"/>
    <property type="match status" value="1"/>
</dbReference>
<evidence type="ECO:0000259" key="12">
    <source>
        <dbReference type="Pfam" id="PF10417"/>
    </source>
</evidence>
<sequence length="132" mass="14405">MSVDSVFVHKMWDDHELSKMVTGGIPFPMLSDGGGKVGEAYGVYDPDAGVENRGRFIIDPDGIIQGYEVLSPPVGRYVAETIRQIQAFQLVRATKGAEATPSGWKPGKLTLKPGPDLVGKVWEVWKVSMESE</sequence>
<dbReference type="GO" id="GO:0042744">
    <property type="term" value="P:hydrogen peroxide catabolic process"/>
    <property type="evidence" value="ECO:0007669"/>
    <property type="project" value="TreeGrafter"/>
</dbReference>
<dbReference type="GO" id="GO:0006979">
    <property type="term" value="P:response to oxidative stress"/>
    <property type="evidence" value="ECO:0007669"/>
    <property type="project" value="TreeGrafter"/>
</dbReference>
<keyword evidence="8" id="KW-0676">Redox-active center</keyword>
<evidence type="ECO:0000256" key="6">
    <source>
        <dbReference type="ARBA" id="ARBA00022862"/>
    </source>
</evidence>
<evidence type="ECO:0000256" key="9">
    <source>
        <dbReference type="ARBA" id="ARBA00032077"/>
    </source>
</evidence>
<dbReference type="GO" id="GO:0005829">
    <property type="term" value="C:cytosol"/>
    <property type="evidence" value="ECO:0007669"/>
    <property type="project" value="TreeGrafter"/>
</dbReference>
<evidence type="ECO:0000259" key="11">
    <source>
        <dbReference type="Pfam" id="PF00578"/>
    </source>
</evidence>
<organism evidence="13 14">
    <name type="scientific">Desulfobulbus oligotrophicus</name>
    <dbReference type="NCBI Taxonomy" id="1909699"/>
    <lineage>
        <taxon>Bacteria</taxon>
        <taxon>Pseudomonadati</taxon>
        <taxon>Thermodesulfobacteriota</taxon>
        <taxon>Desulfobulbia</taxon>
        <taxon>Desulfobulbales</taxon>
        <taxon>Desulfobulbaceae</taxon>
        <taxon>Desulfobulbus</taxon>
    </lineage>
</organism>
<dbReference type="EC" id="1.11.1.26" evidence="3"/>
<evidence type="ECO:0000256" key="7">
    <source>
        <dbReference type="ARBA" id="ARBA00023002"/>
    </source>
</evidence>
<evidence type="ECO:0000256" key="10">
    <source>
        <dbReference type="ARBA" id="ARBA00047572"/>
    </source>
</evidence>
<accession>A0A7T5VCW0</accession>
<keyword evidence="14" id="KW-1185">Reference proteome</keyword>
<dbReference type="AlphaFoldDB" id="A0A7T5VCW0"/>
<gene>
    <name evidence="13" type="ORF">HP555_06040</name>
</gene>
<dbReference type="GO" id="GO:0045454">
    <property type="term" value="P:cell redox homeostasis"/>
    <property type="evidence" value="ECO:0007669"/>
    <property type="project" value="TreeGrafter"/>
</dbReference>
<dbReference type="Proteomes" id="UP000596092">
    <property type="component" value="Chromosome"/>
</dbReference>
<comment type="catalytic activity">
    <reaction evidence="10">
        <text>a hydroperoxide + NADH + H(+) = an alcohol + NAD(+) + H2O</text>
        <dbReference type="Rhea" id="RHEA:62628"/>
        <dbReference type="ChEBI" id="CHEBI:15377"/>
        <dbReference type="ChEBI" id="CHEBI:15378"/>
        <dbReference type="ChEBI" id="CHEBI:30879"/>
        <dbReference type="ChEBI" id="CHEBI:35924"/>
        <dbReference type="ChEBI" id="CHEBI:57540"/>
        <dbReference type="ChEBI" id="CHEBI:57945"/>
        <dbReference type="EC" id="1.11.1.26"/>
    </reaction>
</comment>
<name>A0A7T5VCW0_9BACT</name>
<dbReference type="Pfam" id="PF00578">
    <property type="entry name" value="AhpC-TSA"/>
    <property type="match status" value="1"/>
</dbReference>
<keyword evidence="6" id="KW-0049">Antioxidant</keyword>
<evidence type="ECO:0000256" key="1">
    <source>
        <dbReference type="ARBA" id="ARBA00009796"/>
    </source>
</evidence>
<protein>
    <recommendedName>
        <fullName evidence="4">Alkyl hydroperoxide reductase C</fullName>
        <ecNumber evidence="3">1.11.1.26</ecNumber>
    </recommendedName>
    <alternativeName>
        <fullName evidence="9">Peroxiredoxin</fullName>
    </alternativeName>
</protein>
<proteinExistence type="inferred from homology"/>
<keyword evidence="7" id="KW-0560">Oxidoreductase</keyword>
<comment type="subunit">
    <text evidence="2">Homodimer; disulfide-linked, upon oxidation. 5 homodimers assemble to form a ring-like decamer.</text>
</comment>
<feature type="domain" description="Alkyl hydroperoxide reductase subunit C/ Thiol specific antioxidant" evidence="11">
    <location>
        <begin position="2"/>
        <end position="65"/>
    </location>
</feature>
<dbReference type="KEGG" id="dog:HP555_06040"/>
<dbReference type="Gene3D" id="3.40.30.10">
    <property type="entry name" value="Glutaredoxin"/>
    <property type="match status" value="1"/>
</dbReference>
<dbReference type="GO" id="GO:0033554">
    <property type="term" value="P:cellular response to stress"/>
    <property type="evidence" value="ECO:0007669"/>
    <property type="project" value="TreeGrafter"/>
</dbReference>
<evidence type="ECO:0000256" key="5">
    <source>
        <dbReference type="ARBA" id="ARBA00022559"/>
    </source>
</evidence>
<comment type="similarity">
    <text evidence="1">Belongs to the peroxiredoxin family. AhpC/Prx1 subfamily.</text>
</comment>
<evidence type="ECO:0000313" key="14">
    <source>
        <dbReference type="Proteomes" id="UP000596092"/>
    </source>
</evidence>
<dbReference type="SUPFAM" id="SSF52833">
    <property type="entry name" value="Thioredoxin-like"/>
    <property type="match status" value="1"/>
</dbReference>